<dbReference type="EMBL" id="JAMZMK010000016">
    <property type="protein sequence ID" value="KAI7758233.1"/>
    <property type="molecule type" value="Genomic_DNA"/>
</dbReference>
<keyword evidence="2" id="KW-1185">Reference proteome</keyword>
<dbReference type="Proteomes" id="UP001206925">
    <property type="component" value="Unassembled WGS sequence"/>
</dbReference>
<dbReference type="AlphaFoldDB" id="A0AAD5H0J6"/>
<reference evidence="1" key="1">
    <citation type="submission" date="2022-06" db="EMBL/GenBank/DDBJ databases">
        <title>Uncovering the hologenomic basis of an extraordinary plant invasion.</title>
        <authorList>
            <person name="Bieker V.C."/>
            <person name="Martin M.D."/>
            <person name="Gilbert T."/>
            <person name="Hodgins K."/>
            <person name="Battlay P."/>
            <person name="Petersen B."/>
            <person name="Wilson J."/>
        </authorList>
    </citation>
    <scope>NUCLEOTIDE SEQUENCE</scope>
    <source>
        <strain evidence="1">AA19_3_7</strain>
        <tissue evidence="1">Leaf</tissue>
    </source>
</reference>
<protein>
    <submittedName>
        <fullName evidence="1">Uncharacterized protein</fullName>
    </submittedName>
</protein>
<organism evidence="1 2">
    <name type="scientific">Ambrosia artemisiifolia</name>
    <name type="common">Common ragweed</name>
    <dbReference type="NCBI Taxonomy" id="4212"/>
    <lineage>
        <taxon>Eukaryota</taxon>
        <taxon>Viridiplantae</taxon>
        <taxon>Streptophyta</taxon>
        <taxon>Embryophyta</taxon>
        <taxon>Tracheophyta</taxon>
        <taxon>Spermatophyta</taxon>
        <taxon>Magnoliopsida</taxon>
        <taxon>eudicotyledons</taxon>
        <taxon>Gunneridae</taxon>
        <taxon>Pentapetalae</taxon>
        <taxon>asterids</taxon>
        <taxon>campanulids</taxon>
        <taxon>Asterales</taxon>
        <taxon>Asteraceae</taxon>
        <taxon>Asteroideae</taxon>
        <taxon>Heliantheae alliance</taxon>
        <taxon>Heliantheae</taxon>
        <taxon>Ambrosia</taxon>
    </lineage>
</organism>
<feature type="non-terminal residue" evidence="1">
    <location>
        <position position="1"/>
    </location>
</feature>
<evidence type="ECO:0000313" key="1">
    <source>
        <dbReference type="EMBL" id="KAI7758233.1"/>
    </source>
</evidence>
<comment type="caution">
    <text evidence="1">The sequence shown here is derived from an EMBL/GenBank/DDBJ whole genome shotgun (WGS) entry which is preliminary data.</text>
</comment>
<name>A0AAD5H0J6_AMBAR</name>
<proteinExistence type="predicted"/>
<sequence length="96" mass="10429">VQFGSSNFQPPDLFFQGPAALNVSRRRSPVQSVNAEPKTNDSIVPCAATVFADDVVDKAVKVEDIEKLALDLQKASPLEIIEEGNLATGRVEEELF</sequence>
<evidence type="ECO:0000313" key="2">
    <source>
        <dbReference type="Proteomes" id="UP001206925"/>
    </source>
</evidence>
<gene>
    <name evidence="1" type="ORF">M8C21_018755</name>
</gene>
<accession>A0AAD5H0J6</accession>